<evidence type="ECO:0000256" key="1">
    <source>
        <dbReference type="SAM" id="Phobius"/>
    </source>
</evidence>
<reference evidence="2 3" key="1">
    <citation type="journal article" date="2011" name="Cell">
        <title>The monarch butterfly genome yields insights into long-distance migration.</title>
        <authorList>
            <person name="Zhan S."/>
            <person name="Merlin C."/>
            <person name="Boore J.L."/>
            <person name="Reppert S.M."/>
        </authorList>
    </citation>
    <scope>NUCLEOTIDE SEQUENCE [LARGE SCALE GENOMIC DNA]</scope>
    <source>
        <strain evidence="2">F-2</strain>
    </source>
</reference>
<dbReference type="KEGG" id="dpl:KGM_200195"/>
<sequence>MRALSSLRWRHLDIALFFGSYIGIYRAIVCYLCKKQGFDSALYALPAGYIAGLSFIFKPNLGFAIASLTGAFKIFSTILYDKKMIPEKIPFTVIIYCISQGVLYHARCMDPEVCPKYVINVMNSVSNGL</sequence>
<name>A0A212F9A8_DANPL</name>
<keyword evidence="1 2" id="KW-0812">Transmembrane</keyword>
<evidence type="ECO:0000313" key="2">
    <source>
        <dbReference type="EMBL" id="OWR50303.1"/>
    </source>
</evidence>
<proteinExistence type="predicted"/>
<dbReference type="Proteomes" id="UP000007151">
    <property type="component" value="Unassembled WGS sequence"/>
</dbReference>
<organism evidence="2 3">
    <name type="scientific">Danaus plexippus plexippus</name>
    <dbReference type="NCBI Taxonomy" id="278856"/>
    <lineage>
        <taxon>Eukaryota</taxon>
        <taxon>Metazoa</taxon>
        <taxon>Ecdysozoa</taxon>
        <taxon>Arthropoda</taxon>
        <taxon>Hexapoda</taxon>
        <taxon>Insecta</taxon>
        <taxon>Pterygota</taxon>
        <taxon>Neoptera</taxon>
        <taxon>Endopterygota</taxon>
        <taxon>Lepidoptera</taxon>
        <taxon>Glossata</taxon>
        <taxon>Ditrysia</taxon>
        <taxon>Papilionoidea</taxon>
        <taxon>Nymphalidae</taxon>
        <taxon>Danainae</taxon>
        <taxon>Danaini</taxon>
        <taxon>Danaina</taxon>
        <taxon>Danaus</taxon>
        <taxon>Danaus</taxon>
    </lineage>
</organism>
<feature type="transmembrane region" description="Helical" evidence="1">
    <location>
        <begin position="14"/>
        <end position="33"/>
    </location>
</feature>
<keyword evidence="1" id="KW-0472">Membrane</keyword>
<evidence type="ECO:0000313" key="3">
    <source>
        <dbReference type="Proteomes" id="UP000007151"/>
    </source>
</evidence>
<keyword evidence="3" id="KW-1185">Reference proteome</keyword>
<dbReference type="AlphaFoldDB" id="A0A212F9A8"/>
<accession>A0A212F9A8</accession>
<feature type="transmembrane region" description="Helical" evidence="1">
    <location>
        <begin position="63"/>
        <end position="80"/>
    </location>
</feature>
<keyword evidence="1" id="KW-1133">Transmembrane helix</keyword>
<feature type="transmembrane region" description="Helical" evidence="1">
    <location>
        <begin position="40"/>
        <end position="57"/>
    </location>
</feature>
<dbReference type="EMBL" id="AGBW02009622">
    <property type="protein sequence ID" value="OWR50303.1"/>
    <property type="molecule type" value="Genomic_DNA"/>
</dbReference>
<protein>
    <submittedName>
        <fullName evidence="2">Transmembrane protein 135</fullName>
    </submittedName>
</protein>
<comment type="caution">
    <text evidence="2">The sequence shown here is derived from an EMBL/GenBank/DDBJ whole genome shotgun (WGS) entry which is preliminary data.</text>
</comment>
<dbReference type="InParanoid" id="A0A212F9A8"/>
<gene>
    <name evidence="2" type="ORF">KGM_200195</name>
</gene>
<dbReference type="eggNOG" id="KOG1398">
    <property type="taxonomic scope" value="Eukaryota"/>
</dbReference>